<evidence type="ECO:0000313" key="6">
    <source>
        <dbReference type="EMBL" id="SLN60091.1"/>
    </source>
</evidence>
<keyword evidence="3" id="KW-0998">Cell outer membrane</keyword>
<dbReference type="PANTHER" id="PTHR30329">
    <property type="entry name" value="STATOR ELEMENT OF FLAGELLAR MOTOR COMPLEX"/>
    <property type="match status" value="1"/>
</dbReference>
<keyword evidence="2 4" id="KW-0472">Membrane</keyword>
<dbReference type="OrthoDB" id="9792021at2"/>
<dbReference type="InterPro" id="IPR036737">
    <property type="entry name" value="OmpA-like_sf"/>
</dbReference>
<accession>A0A1X6ZSN7</accession>
<feature type="domain" description="OmpA-like" evidence="5">
    <location>
        <begin position="226"/>
        <end position="342"/>
    </location>
</feature>
<dbReference type="PROSITE" id="PS51123">
    <property type="entry name" value="OMPA_2"/>
    <property type="match status" value="1"/>
</dbReference>
<dbReference type="PRINTS" id="PR01021">
    <property type="entry name" value="OMPADOMAIN"/>
</dbReference>
<protein>
    <submittedName>
        <fullName evidence="6">Outer membrane porin F</fullName>
    </submittedName>
</protein>
<evidence type="ECO:0000313" key="7">
    <source>
        <dbReference type="Proteomes" id="UP000193963"/>
    </source>
</evidence>
<dbReference type="EMBL" id="FWFN01000006">
    <property type="protein sequence ID" value="SLN60091.1"/>
    <property type="molecule type" value="Genomic_DNA"/>
</dbReference>
<dbReference type="CDD" id="cd07185">
    <property type="entry name" value="OmpA_C-like"/>
    <property type="match status" value="1"/>
</dbReference>
<keyword evidence="7" id="KW-1185">Reference proteome</keyword>
<dbReference type="Gene3D" id="3.30.1330.60">
    <property type="entry name" value="OmpA-like domain"/>
    <property type="match status" value="1"/>
</dbReference>
<dbReference type="Proteomes" id="UP000193963">
    <property type="component" value="Unassembled WGS sequence"/>
</dbReference>
<dbReference type="InterPro" id="IPR006664">
    <property type="entry name" value="OMP_bac"/>
</dbReference>
<dbReference type="SUPFAM" id="SSF103088">
    <property type="entry name" value="OmpA-like"/>
    <property type="match status" value="1"/>
</dbReference>
<evidence type="ECO:0000256" key="2">
    <source>
        <dbReference type="ARBA" id="ARBA00023136"/>
    </source>
</evidence>
<dbReference type="AlphaFoldDB" id="A0A1X6ZSN7"/>
<dbReference type="RefSeq" id="WP_085889024.1">
    <property type="nucleotide sequence ID" value="NZ_FWFN01000006.1"/>
</dbReference>
<gene>
    <name evidence="6" type="primary">oprF_1</name>
    <name evidence="6" type="ORF">PSM7751_02981</name>
</gene>
<evidence type="ECO:0000256" key="1">
    <source>
        <dbReference type="ARBA" id="ARBA00004442"/>
    </source>
</evidence>
<dbReference type="PANTHER" id="PTHR30329:SF21">
    <property type="entry name" value="LIPOPROTEIN YIAD-RELATED"/>
    <property type="match status" value="1"/>
</dbReference>
<sequence>MAAGQGQRRWRLVALALGLLAVPLAPPGRARAEVLPDDLPYAARQTATSRRAPDSYAFPTGPATGAAAPPLQAIEGAISRRAWVVPASDVTSLQLLRPLRERLQDDGFEVVLDCAAQRCGGFDFRFALEVIEPPAMNVDLFDYRALTARRSGTAEAPAQMVFLLVSRSSSAGYVQVVEADTTAAATTPEPDDDHDDALTKGLPALPPIGSVTPELGTAAADVIATLDRDGHVVLSDLRFATGAVRLEDGPAASLDALKEVLAARPAQRLVLVGHTDSEGSLDTNSTLSRQRAEAVRQRLIQAHGIAPDRIEAHGVGYLAPIASNATEEGRKANRRVEAILLP</sequence>
<dbReference type="InterPro" id="IPR050330">
    <property type="entry name" value="Bact_OuterMem_StrucFunc"/>
</dbReference>
<evidence type="ECO:0000259" key="5">
    <source>
        <dbReference type="PROSITE" id="PS51123"/>
    </source>
</evidence>
<dbReference type="InterPro" id="IPR006665">
    <property type="entry name" value="OmpA-like"/>
</dbReference>
<evidence type="ECO:0000256" key="3">
    <source>
        <dbReference type="ARBA" id="ARBA00023237"/>
    </source>
</evidence>
<dbReference type="GO" id="GO:0009279">
    <property type="term" value="C:cell outer membrane"/>
    <property type="evidence" value="ECO:0007669"/>
    <property type="project" value="UniProtKB-SubCell"/>
</dbReference>
<comment type="subcellular location">
    <subcellularLocation>
        <location evidence="1">Cell outer membrane</location>
    </subcellularLocation>
</comment>
<proteinExistence type="predicted"/>
<organism evidence="6 7">
    <name type="scientific">Pseudooceanicola marinus</name>
    <dbReference type="NCBI Taxonomy" id="396013"/>
    <lineage>
        <taxon>Bacteria</taxon>
        <taxon>Pseudomonadati</taxon>
        <taxon>Pseudomonadota</taxon>
        <taxon>Alphaproteobacteria</taxon>
        <taxon>Rhodobacterales</taxon>
        <taxon>Paracoccaceae</taxon>
        <taxon>Pseudooceanicola</taxon>
    </lineage>
</organism>
<name>A0A1X6ZSN7_9RHOB</name>
<dbReference type="Pfam" id="PF00691">
    <property type="entry name" value="OmpA"/>
    <property type="match status" value="1"/>
</dbReference>
<evidence type="ECO:0000256" key="4">
    <source>
        <dbReference type="PROSITE-ProRule" id="PRU00473"/>
    </source>
</evidence>
<reference evidence="6 7" key="1">
    <citation type="submission" date="2017-03" db="EMBL/GenBank/DDBJ databases">
        <authorList>
            <person name="Afonso C.L."/>
            <person name="Miller P.J."/>
            <person name="Scott M.A."/>
            <person name="Spackman E."/>
            <person name="Goraichik I."/>
            <person name="Dimitrov K.M."/>
            <person name="Suarez D.L."/>
            <person name="Swayne D.E."/>
        </authorList>
    </citation>
    <scope>NUCLEOTIDE SEQUENCE [LARGE SCALE GENOMIC DNA]</scope>
    <source>
        <strain evidence="6 7">CECT 7751</strain>
    </source>
</reference>